<dbReference type="WBParaSite" id="SPAL_0001121700.1">
    <property type="protein sequence ID" value="SPAL_0001121700.1"/>
    <property type="gene ID" value="SPAL_0001121700"/>
</dbReference>
<name>A0A0N5BZM6_STREA</name>
<organism evidence="1 2">
    <name type="scientific">Strongyloides papillosus</name>
    <name type="common">Intestinal threadworm</name>
    <dbReference type="NCBI Taxonomy" id="174720"/>
    <lineage>
        <taxon>Eukaryota</taxon>
        <taxon>Metazoa</taxon>
        <taxon>Ecdysozoa</taxon>
        <taxon>Nematoda</taxon>
        <taxon>Chromadorea</taxon>
        <taxon>Rhabditida</taxon>
        <taxon>Tylenchina</taxon>
        <taxon>Panagrolaimomorpha</taxon>
        <taxon>Strongyloidoidea</taxon>
        <taxon>Strongyloididae</taxon>
        <taxon>Strongyloides</taxon>
    </lineage>
</organism>
<protein>
    <submittedName>
        <fullName evidence="2">Recep_L_domain domain-containing protein</fullName>
    </submittedName>
</protein>
<evidence type="ECO:0000313" key="1">
    <source>
        <dbReference type="Proteomes" id="UP000046392"/>
    </source>
</evidence>
<evidence type="ECO:0000313" key="2">
    <source>
        <dbReference type="WBParaSite" id="SPAL_0001121700.1"/>
    </source>
</evidence>
<keyword evidence="1" id="KW-1185">Reference proteome</keyword>
<dbReference type="Proteomes" id="UP000046392">
    <property type="component" value="Unplaced"/>
</dbReference>
<accession>A0A0N5BZM6</accession>
<reference evidence="2" key="1">
    <citation type="submission" date="2017-02" db="UniProtKB">
        <authorList>
            <consortium name="WormBaseParasite"/>
        </authorList>
    </citation>
    <scope>IDENTIFICATION</scope>
</reference>
<proteinExistence type="predicted"/>
<dbReference type="AlphaFoldDB" id="A0A0N5BZM6"/>
<sequence length="91" mass="10744">MVKLLEFRAIEVPSGEKITLIVNDFEVIERNANLMVEIDNIPEEPRNNALRFDDLTNFVTVSSLNSQMLRLKTFGYLIKKPKQKMYQRQWN</sequence>